<reference evidence="7 8" key="1">
    <citation type="journal article" date="2021" name="Elife">
        <title>Chloroplast acquisition without the gene transfer in kleptoplastic sea slugs, Plakobranchus ocellatus.</title>
        <authorList>
            <person name="Maeda T."/>
            <person name="Takahashi S."/>
            <person name="Yoshida T."/>
            <person name="Shimamura S."/>
            <person name="Takaki Y."/>
            <person name="Nagai Y."/>
            <person name="Toyoda A."/>
            <person name="Suzuki Y."/>
            <person name="Arimoto A."/>
            <person name="Ishii H."/>
            <person name="Satoh N."/>
            <person name="Nishiyama T."/>
            <person name="Hasebe M."/>
            <person name="Maruyama T."/>
            <person name="Minagawa J."/>
            <person name="Obokata J."/>
            <person name="Shigenobu S."/>
        </authorList>
    </citation>
    <scope>NUCLEOTIDE SEQUENCE [LARGE SCALE GENOMIC DNA]</scope>
</reference>
<proteinExistence type="predicted"/>
<dbReference type="Proteomes" id="UP000762676">
    <property type="component" value="Unassembled WGS sequence"/>
</dbReference>
<sequence length="197" mass="21706">MASQAFTYLLWLFGGWAGIHHVYLGRLYQALAYFFTFGGGFGIAWLRDLYRIPAYVSWTNGDKEFQKRHMHRMAAKPKPSCGVFRSTGMVVLGTVISSVLCGLLPTLSAEPSNSWYHVAYGCTTSLLSIVGSTIGITAVKVWNRSLLTTIVIAGVLTIAKQRFKEDFIEWDVSSIDDAFLASKRRAAGGCILSPVII</sequence>
<dbReference type="PANTHER" id="PTHR44733:SF1">
    <property type="entry name" value="DNAJ HOMOLOG SUBFAMILY C MEMBER 22"/>
    <property type="match status" value="1"/>
</dbReference>
<dbReference type="Pfam" id="PF05154">
    <property type="entry name" value="TM2"/>
    <property type="match status" value="1"/>
</dbReference>
<evidence type="ECO:0000256" key="5">
    <source>
        <dbReference type="SAM" id="Phobius"/>
    </source>
</evidence>
<gene>
    <name evidence="7" type="ORF">ElyMa_004683000</name>
</gene>
<dbReference type="EMBL" id="BMAT01009394">
    <property type="protein sequence ID" value="GFS05504.1"/>
    <property type="molecule type" value="Genomic_DNA"/>
</dbReference>
<evidence type="ECO:0000313" key="7">
    <source>
        <dbReference type="EMBL" id="GFS05504.1"/>
    </source>
</evidence>
<evidence type="ECO:0000259" key="6">
    <source>
        <dbReference type="Pfam" id="PF05154"/>
    </source>
</evidence>
<keyword evidence="4 5" id="KW-0472">Membrane</keyword>
<accession>A0AAV4I4X0</accession>
<dbReference type="AlphaFoldDB" id="A0AAV4I4X0"/>
<feature type="domain" description="TM2" evidence="6">
    <location>
        <begin position="3"/>
        <end position="49"/>
    </location>
</feature>
<keyword evidence="8" id="KW-1185">Reference proteome</keyword>
<protein>
    <submittedName>
        <fullName evidence="7">DnaJ-like protein subfamily C member 22</fullName>
    </submittedName>
</protein>
<dbReference type="PANTHER" id="PTHR44733">
    <property type="entry name" value="DNAJ HOMOLOG SUBFAMILY C MEMBER 22"/>
    <property type="match status" value="1"/>
</dbReference>
<comment type="subcellular location">
    <subcellularLocation>
        <location evidence="1">Membrane</location>
        <topology evidence="1">Multi-pass membrane protein</topology>
    </subcellularLocation>
</comment>
<evidence type="ECO:0000256" key="3">
    <source>
        <dbReference type="ARBA" id="ARBA00022989"/>
    </source>
</evidence>
<dbReference type="InterPro" id="IPR007829">
    <property type="entry name" value="TM2"/>
</dbReference>
<organism evidence="7 8">
    <name type="scientific">Elysia marginata</name>
    <dbReference type="NCBI Taxonomy" id="1093978"/>
    <lineage>
        <taxon>Eukaryota</taxon>
        <taxon>Metazoa</taxon>
        <taxon>Spiralia</taxon>
        <taxon>Lophotrochozoa</taxon>
        <taxon>Mollusca</taxon>
        <taxon>Gastropoda</taxon>
        <taxon>Heterobranchia</taxon>
        <taxon>Euthyneura</taxon>
        <taxon>Panpulmonata</taxon>
        <taxon>Sacoglossa</taxon>
        <taxon>Placobranchoidea</taxon>
        <taxon>Plakobranchidae</taxon>
        <taxon>Elysia</taxon>
    </lineage>
</organism>
<keyword evidence="3 5" id="KW-1133">Transmembrane helix</keyword>
<keyword evidence="2 5" id="KW-0812">Transmembrane</keyword>
<name>A0AAV4I4X0_9GAST</name>
<feature type="transmembrane region" description="Helical" evidence="5">
    <location>
        <begin position="117"/>
        <end position="139"/>
    </location>
</feature>
<evidence type="ECO:0000256" key="1">
    <source>
        <dbReference type="ARBA" id="ARBA00004141"/>
    </source>
</evidence>
<evidence type="ECO:0000256" key="4">
    <source>
        <dbReference type="ARBA" id="ARBA00023136"/>
    </source>
</evidence>
<evidence type="ECO:0000313" key="8">
    <source>
        <dbReference type="Proteomes" id="UP000762676"/>
    </source>
</evidence>
<dbReference type="GO" id="GO:0016020">
    <property type="term" value="C:membrane"/>
    <property type="evidence" value="ECO:0007669"/>
    <property type="project" value="UniProtKB-SubCell"/>
</dbReference>
<comment type="caution">
    <text evidence="7">The sequence shown here is derived from an EMBL/GenBank/DDBJ whole genome shotgun (WGS) entry which is preliminary data.</text>
</comment>
<feature type="transmembrane region" description="Helical" evidence="5">
    <location>
        <begin position="27"/>
        <end position="46"/>
    </location>
</feature>
<evidence type="ECO:0000256" key="2">
    <source>
        <dbReference type="ARBA" id="ARBA00022692"/>
    </source>
</evidence>
<feature type="transmembrane region" description="Helical" evidence="5">
    <location>
        <begin position="82"/>
        <end position="105"/>
    </location>
</feature>